<organism evidence="1">
    <name type="scientific">virus sp. ctFlR8</name>
    <dbReference type="NCBI Taxonomy" id="2825811"/>
    <lineage>
        <taxon>Viruses</taxon>
    </lineage>
</organism>
<proteinExistence type="predicted"/>
<keyword evidence="1" id="KW-0804">Transcription</keyword>
<name>A0A8S5RMZ9_9VIRU</name>
<protein>
    <submittedName>
        <fullName evidence="1">DNA-directed RNA polymerase</fullName>
    </submittedName>
</protein>
<sequence>MSMTAVIESIERDAFRQVTPKNIGNIENVKIECTTLGEDPIVVADTKEDEEALKKCFYVKLSEHRCSKCNRLLGKFNGQAEIKCPKCGKINRIGVK</sequence>
<accession>A0A8S5RMZ9</accession>
<dbReference type="EMBL" id="BK059128">
    <property type="protein sequence ID" value="DAE32727.1"/>
    <property type="molecule type" value="Genomic_DNA"/>
</dbReference>
<evidence type="ECO:0000313" key="1">
    <source>
        <dbReference type="EMBL" id="DAE32727.1"/>
    </source>
</evidence>
<dbReference type="GO" id="GO:0000428">
    <property type="term" value="C:DNA-directed RNA polymerase complex"/>
    <property type="evidence" value="ECO:0007669"/>
    <property type="project" value="UniProtKB-KW"/>
</dbReference>
<keyword evidence="1" id="KW-0240">DNA-directed RNA polymerase</keyword>
<dbReference type="InterPro" id="IPR019294">
    <property type="entry name" value="Translation_reg_Com"/>
</dbReference>
<dbReference type="Pfam" id="PF10122">
    <property type="entry name" value="Zn_ribbon_Com"/>
    <property type="match status" value="1"/>
</dbReference>
<reference evidence="1" key="1">
    <citation type="journal article" date="2021" name="Proc. Natl. Acad. Sci. U.S.A.">
        <title>A Catalog of Tens of Thousands of Viruses from Human Metagenomes Reveals Hidden Associations with Chronic Diseases.</title>
        <authorList>
            <person name="Tisza M.J."/>
            <person name="Buck C.B."/>
        </authorList>
    </citation>
    <scope>NUCLEOTIDE SEQUENCE</scope>
    <source>
        <strain evidence="1">CtFlR8</strain>
    </source>
</reference>